<accession>A0ACA9NW84</accession>
<reference evidence="1" key="1">
    <citation type="submission" date="2021-06" db="EMBL/GenBank/DDBJ databases">
        <authorList>
            <person name="Kallberg Y."/>
            <person name="Tangrot J."/>
            <person name="Rosling A."/>
        </authorList>
    </citation>
    <scope>NUCLEOTIDE SEQUENCE</scope>
    <source>
        <strain evidence="1">CL356</strain>
    </source>
</reference>
<gene>
    <name evidence="1" type="ORF">ACOLOM_LOCUS9263</name>
</gene>
<organism evidence="1 2">
    <name type="scientific">Acaulospora colombiana</name>
    <dbReference type="NCBI Taxonomy" id="27376"/>
    <lineage>
        <taxon>Eukaryota</taxon>
        <taxon>Fungi</taxon>
        <taxon>Fungi incertae sedis</taxon>
        <taxon>Mucoromycota</taxon>
        <taxon>Glomeromycotina</taxon>
        <taxon>Glomeromycetes</taxon>
        <taxon>Diversisporales</taxon>
        <taxon>Acaulosporaceae</taxon>
        <taxon>Acaulospora</taxon>
    </lineage>
</organism>
<proteinExistence type="predicted"/>
<protein>
    <submittedName>
        <fullName evidence="1">3767_t:CDS:1</fullName>
    </submittedName>
</protein>
<feature type="non-terminal residue" evidence="1">
    <location>
        <position position="1"/>
    </location>
</feature>
<evidence type="ECO:0000313" key="1">
    <source>
        <dbReference type="EMBL" id="CAG8679221.1"/>
    </source>
</evidence>
<dbReference type="Proteomes" id="UP000789525">
    <property type="component" value="Unassembled WGS sequence"/>
</dbReference>
<name>A0ACA9NW84_9GLOM</name>
<keyword evidence="2" id="KW-1185">Reference proteome</keyword>
<sequence length="247" mass="26846">QYPSVRRPRIFCLKVRYSKIYDSGAGNSRPCVSRGESGKKLEVSSKSTGGDEAKGIEAIRAERAAKKAQGQEDVAICSNLWTKRDLTEDRPVSSLHHSDKIFLTIMDLSGAARSRDPKLQRKSNRRKSTLKASTEKAAPRKSAARSTVSRKGAPKALRKAAPKGSTPKKAAQKAAPRKTTQKTAPKEPAEKSVPRKATVKAAAPKGSRSEESCASSLEGHDPPRKRPPRMDVKVVKYTDILFGTVEG</sequence>
<comment type="caution">
    <text evidence="1">The sequence shown here is derived from an EMBL/GenBank/DDBJ whole genome shotgun (WGS) entry which is preliminary data.</text>
</comment>
<evidence type="ECO:0000313" key="2">
    <source>
        <dbReference type="Proteomes" id="UP000789525"/>
    </source>
</evidence>
<dbReference type="EMBL" id="CAJVPT010026404">
    <property type="protein sequence ID" value="CAG8679221.1"/>
    <property type="molecule type" value="Genomic_DNA"/>
</dbReference>